<name>A0A024US14_9STRA</name>
<protein>
    <submittedName>
        <fullName evidence="4">Uncharacterized protein</fullName>
    </submittedName>
</protein>
<dbReference type="OrthoDB" id="411211at2759"/>
<reference evidence="4" key="1">
    <citation type="submission" date="2013-12" db="EMBL/GenBank/DDBJ databases">
        <title>The Genome Sequence of Aphanomyces invadans NJM9701.</title>
        <authorList>
            <consortium name="The Broad Institute Genomics Platform"/>
            <person name="Russ C."/>
            <person name="Tyler B."/>
            <person name="van West P."/>
            <person name="Dieguez-Uribeondo J."/>
            <person name="Young S.K."/>
            <person name="Zeng Q."/>
            <person name="Gargeya S."/>
            <person name="Fitzgerald M."/>
            <person name="Abouelleil A."/>
            <person name="Alvarado L."/>
            <person name="Chapman S.B."/>
            <person name="Gainer-Dewar J."/>
            <person name="Goldberg J."/>
            <person name="Griggs A."/>
            <person name="Gujja S."/>
            <person name="Hansen M."/>
            <person name="Howarth C."/>
            <person name="Imamovic A."/>
            <person name="Ireland A."/>
            <person name="Larimer J."/>
            <person name="McCowan C."/>
            <person name="Murphy C."/>
            <person name="Pearson M."/>
            <person name="Poon T.W."/>
            <person name="Priest M."/>
            <person name="Roberts A."/>
            <person name="Saif S."/>
            <person name="Shea T."/>
            <person name="Sykes S."/>
            <person name="Wortman J."/>
            <person name="Nusbaum C."/>
            <person name="Birren B."/>
        </authorList>
    </citation>
    <scope>NUCLEOTIDE SEQUENCE [LARGE SCALE GENOMIC DNA]</scope>
    <source>
        <strain evidence="4">NJM9701</strain>
    </source>
</reference>
<gene>
    <name evidence="4" type="ORF">H310_01559</name>
</gene>
<dbReference type="AlphaFoldDB" id="A0A024US14"/>
<keyword evidence="2" id="KW-1133">Transmembrane helix</keyword>
<dbReference type="GeneID" id="20078609"/>
<feature type="transmembrane region" description="Helical" evidence="2">
    <location>
        <begin position="294"/>
        <end position="315"/>
    </location>
</feature>
<organism evidence="4">
    <name type="scientific">Aphanomyces invadans</name>
    <dbReference type="NCBI Taxonomy" id="157072"/>
    <lineage>
        <taxon>Eukaryota</taxon>
        <taxon>Sar</taxon>
        <taxon>Stramenopiles</taxon>
        <taxon>Oomycota</taxon>
        <taxon>Saprolegniomycetes</taxon>
        <taxon>Saprolegniales</taxon>
        <taxon>Verrucalvaceae</taxon>
        <taxon>Aphanomyces</taxon>
    </lineage>
</organism>
<evidence type="ECO:0000313" key="4">
    <source>
        <dbReference type="EMBL" id="ETW09109.1"/>
    </source>
</evidence>
<feature type="region of interest" description="Disordered" evidence="1">
    <location>
        <begin position="338"/>
        <end position="387"/>
    </location>
</feature>
<keyword evidence="3" id="KW-0732">Signal</keyword>
<dbReference type="Gene3D" id="3.60.21.10">
    <property type="match status" value="1"/>
</dbReference>
<feature type="chain" id="PRO_5001535289" evidence="3">
    <location>
        <begin position="23"/>
        <end position="387"/>
    </location>
</feature>
<dbReference type="VEuPathDB" id="FungiDB:H310_01559"/>
<sequence length="387" mass="42887">MWRGRWLHGVVAAAWLVMAVAAQKDATTFYVIGPSANQTETTRSLHALFAHEVAAFTLTMEPYALSGQNNNTQWVIPTSELTTTLNESAPRYTSYEVMSDDTDPASLLAQVVVLDESQLFLSISNCTNGTSLCDSIAPRQTEQMIWLNETLSKNQAPWLFVVGQFPLCYRDRKGHYQNLHAILVPLFTAFQVDAYFGMNDLVSQVVRLHVDTSNDFVSYTYGAASIMPYMDMLSSCESSFRVPAGNTTITKHAVSRNSMEVTMYDSQGGVIFRTGQTRLRKKFEVKGSVGPAEYIPWLTGAAVVLTIGVAVLYGLKFKGKRIDYRYNPCFKRQVARVKGDDDGSSIGSHSNNELPTDADAEDEDEFEMEFSSDDDESDVVSRAGATL</sequence>
<dbReference type="EMBL" id="KI913953">
    <property type="protein sequence ID" value="ETW09109.1"/>
    <property type="molecule type" value="Genomic_DNA"/>
</dbReference>
<evidence type="ECO:0000256" key="2">
    <source>
        <dbReference type="SAM" id="Phobius"/>
    </source>
</evidence>
<dbReference type="SUPFAM" id="SSF56300">
    <property type="entry name" value="Metallo-dependent phosphatases"/>
    <property type="match status" value="1"/>
</dbReference>
<keyword evidence="2" id="KW-0812">Transmembrane</keyword>
<proteinExistence type="predicted"/>
<accession>A0A024US14</accession>
<evidence type="ECO:0000256" key="3">
    <source>
        <dbReference type="SAM" id="SignalP"/>
    </source>
</evidence>
<feature type="signal peptide" evidence="3">
    <location>
        <begin position="1"/>
        <end position="22"/>
    </location>
</feature>
<keyword evidence="2" id="KW-0472">Membrane</keyword>
<feature type="compositionally biased region" description="Acidic residues" evidence="1">
    <location>
        <begin position="356"/>
        <end position="378"/>
    </location>
</feature>
<dbReference type="RefSeq" id="XP_008862914.1">
    <property type="nucleotide sequence ID" value="XM_008864692.1"/>
</dbReference>
<evidence type="ECO:0000256" key="1">
    <source>
        <dbReference type="SAM" id="MobiDB-lite"/>
    </source>
</evidence>
<dbReference type="InterPro" id="IPR029052">
    <property type="entry name" value="Metallo-depent_PP-like"/>
</dbReference>